<dbReference type="InterPro" id="IPR007712">
    <property type="entry name" value="RelE/ParE_toxin"/>
</dbReference>
<organism evidence="3 4">
    <name type="scientific">Mesorhizobium qingshengii</name>
    <dbReference type="NCBI Taxonomy" id="1165689"/>
    <lineage>
        <taxon>Bacteria</taxon>
        <taxon>Pseudomonadati</taxon>
        <taxon>Pseudomonadota</taxon>
        <taxon>Alphaproteobacteria</taxon>
        <taxon>Hyphomicrobiales</taxon>
        <taxon>Phyllobacteriaceae</taxon>
        <taxon>Mesorhizobium</taxon>
    </lineage>
</organism>
<dbReference type="InterPro" id="IPR035093">
    <property type="entry name" value="RelE/ParE_toxin_dom_sf"/>
</dbReference>
<reference evidence="3 4" key="1">
    <citation type="submission" date="2016-10" db="EMBL/GenBank/DDBJ databases">
        <authorList>
            <person name="de Groot N.N."/>
        </authorList>
    </citation>
    <scope>NUCLEOTIDE SEQUENCE [LARGE SCALE GENOMIC DNA]</scope>
    <source>
        <strain evidence="3 4">CGMCC 1.12097</strain>
    </source>
</reference>
<dbReference type="InterPro" id="IPR051803">
    <property type="entry name" value="TA_system_RelE-like_toxin"/>
</dbReference>
<sequence>MNLLPIVRNARAEDDLIAIWLHVARDSEAAADRLLDRIEARWQQLAIYPFSGAPRDDIAPDIRHLVVGDYLTLYRVGGDAIEIIRVLHGKRNIEADDLGS</sequence>
<dbReference type="Gene3D" id="3.30.2310.20">
    <property type="entry name" value="RelE-like"/>
    <property type="match status" value="1"/>
</dbReference>
<accession>A0A1G5YV10</accession>
<evidence type="ECO:0000313" key="3">
    <source>
        <dbReference type="EMBL" id="SDA85875.1"/>
    </source>
</evidence>
<dbReference type="Proteomes" id="UP000198588">
    <property type="component" value="Unassembled WGS sequence"/>
</dbReference>
<dbReference type="OrthoDB" id="8369899at2"/>
<dbReference type="Pfam" id="PF05016">
    <property type="entry name" value="ParE_toxin"/>
    <property type="match status" value="1"/>
</dbReference>
<keyword evidence="2" id="KW-1277">Toxin-antitoxin system</keyword>
<protein>
    <submittedName>
        <fullName evidence="3">Toxin ParE1/3/4</fullName>
    </submittedName>
</protein>
<evidence type="ECO:0000256" key="1">
    <source>
        <dbReference type="ARBA" id="ARBA00006226"/>
    </source>
</evidence>
<dbReference type="PANTHER" id="PTHR33755">
    <property type="entry name" value="TOXIN PARE1-RELATED"/>
    <property type="match status" value="1"/>
</dbReference>
<name>A0A1G5YV10_9HYPH</name>
<evidence type="ECO:0000313" key="4">
    <source>
        <dbReference type="Proteomes" id="UP000198588"/>
    </source>
</evidence>
<dbReference type="STRING" id="1165689.SAMN02927914_03699"/>
<dbReference type="EMBL" id="FMXM01000011">
    <property type="protein sequence ID" value="SDA85875.1"/>
    <property type="molecule type" value="Genomic_DNA"/>
</dbReference>
<dbReference type="AlphaFoldDB" id="A0A1G5YV10"/>
<proteinExistence type="inferred from homology"/>
<comment type="similarity">
    <text evidence="1">Belongs to the RelE toxin family.</text>
</comment>
<evidence type="ECO:0000256" key="2">
    <source>
        <dbReference type="ARBA" id="ARBA00022649"/>
    </source>
</evidence>
<gene>
    <name evidence="3" type="ORF">SAMN02927914_03699</name>
</gene>
<dbReference type="RefSeq" id="WP_091580302.1">
    <property type="nucleotide sequence ID" value="NZ_FMXM01000011.1"/>
</dbReference>